<comment type="caution">
    <text evidence="1">The sequence shown here is derived from an EMBL/GenBank/DDBJ whole genome shotgun (WGS) entry which is preliminary data.</text>
</comment>
<gene>
    <name evidence="1" type="ORF">A0H81_10833</name>
</gene>
<dbReference type="Proteomes" id="UP000092993">
    <property type="component" value="Unassembled WGS sequence"/>
</dbReference>
<accession>A0A1C7LWY6</accession>
<proteinExistence type="predicted"/>
<evidence type="ECO:0000313" key="1">
    <source>
        <dbReference type="EMBL" id="OBZ69205.1"/>
    </source>
</evidence>
<dbReference type="STRING" id="5627.A0A1C7LWY6"/>
<keyword evidence="2" id="KW-1185">Reference proteome</keyword>
<sequence length="88" mass="9855">MERIIGDLGSEIKQHSNPYANLSQCAVQREQVNALKAMIPSLDPSRGLSIIPHSALKLEDGYVLLHARDVQDRNVTHEEARNSRILPE</sequence>
<protein>
    <submittedName>
        <fullName evidence="1">Uncharacterized protein</fullName>
    </submittedName>
</protein>
<evidence type="ECO:0000313" key="2">
    <source>
        <dbReference type="Proteomes" id="UP000092993"/>
    </source>
</evidence>
<dbReference type="AlphaFoldDB" id="A0A1C7LWY6"/>
<dbReference type="OrthoDB" id="2669721at2759"/>
<reference evidence="1 2" key="1">
    <citation type="submission" date="2016-03" db="EMBL/GenBank/DDBJ databases">
        <title>Whole genome sequencing of Grifola frondosa 9006-11.</title>
        <authorList>
            <person name="Min B."/>
            <person name="Park H."/>
            <person name="Kim J.-G."/>
            <person name="Cho H."/>
            <person name="Oh Y.-L."/>
            <person name="Kong W.-S."/>
            <person name="Choi I.-G."/>
        </authorList>
    </citation>
    <scope>NUCLEOTIDE SEQUENCE [LARGE SCALE GENOMIC DNA]</scope>
    <source>
        <strain evidence="1 2">9006-11</strain>
    </source>
</reference>
<name>A0A1C7LWY6_GRIFR</name>
<dbReference type="EMBL" id="LUGG01000018">
    <property type="protein sequence ID" value="OBZ69205.1"/>
    <property type="molecule type" value="Genomic_DNA"/>
</dbReference>
<organism evidence="1 2">
    <name type="scientific">Grifola frondosa</name>
    <name type="common">Maitake</name>
    <name type="synonym">Polyporus frondosus</name>
    <dbReference type="NCBI Taxonomy" id="5627"/>
    <lineage>
        <taxon>Eukaryota</taxon>
        <taxon>Fungi</taxon>
        <taxon>Dikarya</taxon>
        <taxon>Basidiomycota</taxon>
        <taxon>Agaricomycotina</taxon>
        <taxon>Agaricomycetes</taxon>
        <taxon>Polyporales</taxon>
        <taxon>Grifolaceae</taxon>
        <taxon>Grifola</taxon>
    </lineage>
</organism>